<evidence type="ECO:0000313" key="3">
    <source>
        <dbReference type="Proteomes" id="UP001524642"/>
    </source>
</evidence>
<evidence type="ECO:0008006" key="4">
    <source>
        <dbReference type="Google" id="ProtNLM"/>
    </source>
</evidence>
<keyword evidence="1" id="KW-0732">Signal</keyword>
<proteinExistence type="predicted"/>
<gene>
    <name evidence="2" type="ORF">NRP21_20510</name>
</gene>
<feature type="signal peptide" evidence="1">
    <location>
        <begin position="1"/>
        <end position="26"/>
    </location>
</feature>
<dbReference type="EMBL" id="JANJOU010000021">
    <property type="protein sequence ID" value="MCR0984444.1"/>
    <property type="molecule type" value="Genomic_DNA"/>
</dbReference>
<sequence length="151" mass="16400">MRQTYGCALAICGIFGHVLAGMPALAAPAPDLASTALYARTVQGCRAIDLATWRHPVREVLRAARARVVKAELCNGRRFPVLTVVLPYAVDGDTDRYFSRLYASLAEANGFWPFALVDMANGVVITVEIDRASRTVSPAYEDFRVPDGAAR</sequence>
<reference evidence="2 3" key="1">
    <citation type="submission" date="2022-06" db="EMBL/GenBank/DDBJ databases">
        <title>Roseomonas CN29.</title>
        <authorList>
            <person name="Cheng Y."/>
            <person name="He X."/>
        </authorList>
    </citation>
    <scope>NUCLEOTIDE SEQUENCE [LARGE SCALE GENOMIC DNA]</scope>
    <source>
        <strain evidence="2 3">CN29</strain>
    </source>
</reference>
<dbReference type="RefSeq" id="WP_257718100.1">
    <property type="nucleotide sequence ID" value="NZ_JANJOU010000021.1"/>
</dbReference>
<name>A0ABT1X9R6_9PROT</name>
<dbReference type="Proteomes" id="UP001524642">
    <property type="component" value="Unassembled WGS sequence"/>
</dbReference>
<feature type="chain" id="PRO_5045839018" description="Secreted protein" evidence="1">
    <location>
        <begin position="27"/>
        <end position="151"/>
    </location>
</feature>
<accession>A0ABT1X9R6</accession>
<organism evidence="2 3">
    <name type="scientific">Roseomonas populi</name>
    <dbReference type="NCBI Taxonomy" id="3121582"/>
    <lineage>
        <taxon>Bacteria</taxon>
        <taxon>Pseudomonadati</taxon>
        <taxon>Pseudomonadota</taxon>
        <taxon>Alphaproteobacteria</taxon>
        <taxon>Acetobacterales</taxon>
        <taxon>Roseomonadaceae</taxon>
        <taxon>Roseomonas</taxon>
    </lineage>
</organism>
<keyword evidence="3" id="KW-1185">Reference proteome</keyword>
<evidence type="ECO:0000313" key="2">
    <source>
        <dbReference type="EMBL" id="MCR0984444.1"/>
    </source>
</evidence>
<comment type="caution">
    <text evidence="2">The sequence shown here is derived from an EMBL/GenBank/DDBJ whole genome shotgun (WGS) entry which is preliminary data.</text>
</comment>
<protein>
    <recommendedName>
        <fullName evidence="4">Secreted protein</fullName>
    </recommendedName>
</protein>
<evidence type="ECO:0000256" key="1">
    <source>
        <dbReference type="SAM" id="SignalP"/>
    </source>
</evidence>